<dbReference type="GO" id="GO:0006355">
    <property type="term" value="P:regulation of DNA-templated transcription"/>
    <property type="evidence" value="ECO:0007669"/>
    <property type="project" value="InterPro"/>
</dbReference>
<protein>
    <recommendedName>
        <fullName evidence="3">RNA-binding protein Hfq</fullName>
    </recommendedName>
</protein>
<keyword evidence="1 3" id="KW-0694">RNA-binding</keyword>
<comment type="subunit">
    <text evidence="3">Homohexamer.</text>
</comment>
<dbReference type="CDD" id="cd01716">
    <property type="entry name" value="Hfq"/>
    <property type="match status" value="1"/>
</dbReference>
<dbReference type="HAMAP" id="MF_00436">
    <property type="entry name" value="Hfq"/>
    <property type="match status" value="1"/>
</dbReference>
<dbReference type="NCBIfam" id="NF001602">
    <property type="entry name" value="PRK00395.1"/>
    <property type="match status" value="1"/>
</dbReference>
<name>A0A226BY78_9FIRM</name>
<accession>A0A226BY78</accession>
<dbReference type="RefSeq" id="WP_089024189.1">
    <property type="nucleotide sequence ID" value="NZ_NIQC01000027.1"/>
</dbReference>
<comment type="function">
    <text evidence="3">RNA chaperone that binds small regulatory RNA (sRNAs) and mRNAs to facilitate mRNA translational regulation in response to envelope stress, environmental stress and changes in metabolite concentrations. Also binds with high specificity to tRNAs.</text>
</comment>
<reference evidence="5 6" key="1">
    <citation type="submission" date="2017-06" db="EMBL/GenBank/DDBJ databases">
        <title>Draft Genome Sequence of Natranaerobius trueperi halophilic, alkalithermophilic bacteria from soda lakes.</title>
        <authorList>
            <person name="Zhao B."/>
        </authorList>
    </citation>
    <scope>NUCLEOTIDE SEQUENCE [LARGE SCALE GENOMIC DNA]</scope>
    <source>
        <strain evidence="5 6">DSM 18760</strain>
    </source>
</reference>
<dbReference type="Pfam" id="PF17209">
    <property type="entry name" value="Hfq"/>
    <property type="match status" value="1"/>
</dbReference>
<dbReference type="InterPro" id="IPR010920">
    <property type="entry name" value="LSM_dom_sf"/>
</dbReference>
<keyword evidence="6" id="KW-1185">Reference proteome</keyword>
<dbReference type="PANTHER" id="PTHR34772:SF1">
    <property type="entry name" value="RNA-BINDING PROTEIN HFQ"/>
    <property type="match status" value="1"/>
</dbReference>
<sequence length="81" mass="9294">MSKSNFNLQDNFLNQVRRSKIPVTLFLVNGYKIRGVVKSFDNFTILMDVNKEQQLIYKHAVSTLIPSSQLDLFNNGDSVEN</sequence>
<gene>
    <name evidence="3" type="primary">hfq</name>
    <name evidence="5" type="ORF">CDO51_10335</name>
</gene>
<keyword evidence="2 3" id="KW-0346">Stress response</keyword>
<dbReference type="EMBL" id="NIQC01000027">
    <property type="protein sequence ID" value="OWZ83090.1"/>
    <property type="molecule type" value="Genomic_DNA"/>
</dbReference>
<dbReference type="GO" id="GO:0045974">
    <property type="term" value="P:regulation of translation, ncRNA-mediated"/>
    <property type="evidence" value="ECO:0007669"/>
    <property type="project" value="TreeGrafter"/>
</dbReference>
<dbReference type="PANTHER" id="PTHR34772">
    <property type="entry name" value="RNA-BINDING PROTEIN HFQ"/>
    <property type="match status" value="1"/>
</dbReference>
<dbReference type="NCBIfam" id="TIGR02383">
    <property type="entry name" value="Hfq"/>
    <property type="match status" value="1"/>
</dbReference>
<dbReference type="GO" id="GO:0043487">
    <property type="term" value="P:regulation of RNA stability"/>
    <property type="evidence" value="ECO:0007669"/>
    <property type="project" value="TreeGrafter"/>
</dbReference>
<feature type="domain" description="Sm" evidence="4">
    <location>
        <begin position="10"/>
        <end position="70"/>
    </location>
</feature>
<evidence type="ECO:0000313" key="6">
    <source>
        <dbReference type="Proteomes" id="UP000214588"/>
    </source>
</evidence>
<comment type="caution">
    <text evidence="5">The sequence shown here is derived from an EMBL/GenBank/DDBJ whole genome shotgun (WGS) entry which is preliminary data.</text>
</comment>
<dbReference type="OrthoDB" id="9799751at2"/>
<organism evidence="5 6">
    <name type="scientific">Natranaerobius trueperi</name>
    <dbReference type="NCBI Taxonomy" id="759412"/>
    <lineage>
        <taxon>Bacteria</taxon>
        <taxon>Bacillati</taxon>
        <taxon>Bacillota</taxon>
        <taxon>Clostridia</taxon>
        <taxon>Natranaerobiales</taxon>
        <taxon>Natranaerobiaceae</taxon>
        <taxon>Natranaerobius</taxon>
    </lineage>
</organism>
<dbReference type="AlphaFoldDB" id="A0A226BY78"/>
<evidence type="ECO:0000259" key="4">
    <source>
        <dbReference type="PROSITE" id="PS52002"/>
    </source>
</evidence>
<dbReference type="InterPro" id="IPR047575">
    <property type="entry name" value="Sm"/>
</dbReference>
<evidence type="ECO:0000256" key="2">
    <source>
        <dbReference type="ARBA" id="ARBA00023016"/>
    </source>
</evidence>
<evidence type="ECO:0000256" key="1">
    <source>
        <dbReference type="ARBA" id="ARBA00022884"/>
    </source>
</evidence>
<proteinExistence type="inferred from homology"/>
<dbReference type="Gene3D" id="2.30.30.100">
    <property type="match status" value="1"/>
</dbReference>
<evidence type="ECO:0000313" key="5">
    <source>
        <dbReference type="EMBL" id="OWZ83090.1"/>
    </source>
</evidence>
<evidence type="ECO:0000256" key="3">
    <source>
        <dbReference type="HAMAP-Rule" id="MF_00436"/>
    </source>
</evidence>
<comment type="similarity">
    <text evidence="3">Belongs to the Hfq family.</text>
</comment>
<dbReference type="GO" id="GO:0005829">
    <property type="term" value="C:cytosol"/>
    <property type="evidence" value="ECO:0007669"/>
    <property type="project" value="TreeGrafter"/>
</dbReference>
<dbReference type="Proteomes" id="UP000214588">
    <property type="component" value="Unassembled WGS sequence"/>
</dbReference>
<dbReference type="InterPro" id="IPR005001">
    <property type="entry name" value="Hfq"/>
</dbReference>
<dbReference type="PROSITE" id="PS52002">
    <property type="entry name" value="SM"/>
    <property type="match status" value="1"/>
</dbReference>
<dbReference type="GO" id="GO:0003723">
    <property type="term" value="F:RNA binding"/>
    <property type="evidence" value="ECO:0007669"/>
    <property type="project" value="UniProtKB-UniRule"/>
</dbReference>
<dbReference type="SUPFAM" id="SSF50182">
    <property type="entry name" value="Sm-like ribonucleoproteins"/>
    <property type="match status" value="1"/>
</dbReference>